<evidence type="ECO:0000313" key="3">
    <source>
        <dbReference type="EMBL" id="SEE64110.1"/>
    </source>
</evidence>
<proteinExistence type="predicted"/>
<evidence type="ECO:0000313" key="4">
    <source>
        <dbReference type="Proteomes" id="UP000199220"/>
    </source>
</evidence>
<dbReference type="STRING" id="648782.SAMN04488554_2261"/>
<protein>
    <recommendedName>
        <fullName evidence="2">LppM domain-containing protein</fullName>
    </recommendedName>
</protein>
<feature type="transmembrane region" description="Helical" evidence="1">
    <location>
        <begin position="186"/>
        <end position="206"/>
    </location>
</feature>
<reference evidence="4" key="1">
    <citation type="submission" date="2016-10" db="EMBL/GenBank/DDBJ databases">
        <authorList>
            <person name="Varghese N."/>
            <person name="Submissions S."/>
        </authorList>
    </citation>
    <scope>NUCLEOTIDE SEQUENCE [LARGE SCALE GENOMIC DNA]</scope>
    <source>
        <strain evidence="4">DSM 21368</strain>
    </source>
</reference>
<accession>A0A1H5KHE4</accession>
<dbReference type="Proteomes" id="UP000199220">
    <property type="component" value="Unassembled WGS sequence"/>
</dbReference>
<gene>
    <name evidence="3" type="ORF">SAMN04488554_2261</name>
</gene>
<dbReference type="EMBL" id="FNTX01000002">
    <property type="protein sequence ID" value="SEE64110.1"/>
    <property type="molecule type" value="Genomic_DNA"/>
</dbReference>
<keyword evidence="4" id="KW-1185">Reference proteome</keyword>
<evidence type="ECO:0000256" key="1">
    <source>
        <dbReference type="SAM" id="Phobius"/>
    </source>
</evidence>
<dbReference type="RefSeq" id="WP_089773247.1">
    <property type="nucleotide sequence ID" value="NZ_FNTX01000002.1"/>
</dbReference>
<keyword evidence="1" id="KW-1133">Transmembrane helix</keyword>
<dbReference type="Pfam" id="PF21946">
    <property type="entry name" value="LppM"/>
    <property type="match status" value="1"/>
</dbReference>
<dbReference type="OrthoDB" id="3712375at2"/>
<keyword evidence="1" id="KW-0472">Membrane</keyword>
<feature type="domain" description="LppM" evidence="2">
    <location>
        <begin position="22"/>
        <end position="166"/>
    </location>
</feature>
<organism evidence="3 4">
    <name type="scientific">Ruania alba</name>
    <dbReference type="NCBI Taxonomy" id="648782"/>
    <lineage>
        <taxon>Bacteria</taxon>
        <taxon>Bacillati</taxon>
        <taxon>Actinomycetota</taxon>
        <taxon>Actinomycetes</taxon>
        <taxon>Micrococcales</taxon>
        <taxon>Ruaniaceae</taxon>
        <taxon>Ruania</taxon>
    </lineage>
</organism>
<keyword evidence="1" id="KW-0812">Transmembrane</keyword>
<dbReference type="InterPro" id="IPR053807">
    <property type="entry name" value="LppM"/>
</dbReference>
<evidence type="ECO:0000259" key="2">
    <source>
        <dbReference type="Pfam" id="PF21946"/>
    </source>
</evidence>
<name>A0A1H5KHE4_9MICO</name>
<sequence>MKRILTALVAILGLTLLAGCLRVEGEVTISETDTLSGEVTVAVERAWMIEQGQDPESLVDGIEEDLAAAPDEGVTGQRYDDGEYTGITLTLTRTPLDRVASATGNALTITRDGDEYVVTGDFSELNATEDAAPWSVDLTVTFPNGVTAHDGDLSGSSVTWHLSSDDPALRATGPVPGAGEGLNVPWIPVIGVLVLLSGVAFGWFSWRKRRR</sequence>
<dbReference type="AlphaFoldDB" id="A0A1H5KHE4"/>
<dbReference type="PROSITE" id="PS51257">
    <property type="entry name" value="PROKAR_LIPOPROTEIN"/>
    <property type="match status" value="1"/>
</dbReference>